<dbReference type="EMBL" id="KK105799">
    <property type="protein sequence ID" value="KIY92258.1"/>
    <property type="molecule type" value="Genomic_DNA"/>
</dbReference>
<reference evidence="2 3" key="1">
    <citation type="journal article" date="2013" name="BMC Genomics">
        <title>Reconstruction of the lipid metabolism for the microalga Monoraphidium neglectum from its genome sequence reveals characteristics suitable for biofuel production.</title>
        <authorList>
            <person name="Bogen C."/>
            <person name="Al-Dilaimi A."/>
            <person name="Albersmeier A."/>
            <person name="Wichmann J."/>
            <person name="Grundmann M."/>
            <person name="Rupp O."/>
            <person name="Lauersen K.J."/>
            <person name="Blifernez-Klassen O."/>
            <person name="Kalinowski J."/>
            <person name="Goesmann A."/>
            <person name="Mussgnug J.H."/>
            <person name="Kruse O."/>
        </authorList>
    </citation>
    <scope>NUCLEOTIDE SEQUENCE [LARGE SCALE GENOMIC DNA]</scope>
    <source>
        <strain evidence="2 3">SAG 48.87</strain>
    </source>
</reference>
<dbReference type="OrthoDB" id="354304at2759"/>
<feature type="compositionally biased region" description="Low complexity" evidence="1">
    <location>
        <begin position="64"/>
        <end position="78"/>
    </location>
</feature>
<feature type="region of interest" description="Disordered" evidence="1">
    <location>
        <begin position="48"/>
        <end position="78"/>
    </location>
</feature>
<evidence type="ECO:0000313" key="2">
    <source>
        <dbReference type="EMBL" id="KIY92258.1"/>
    </source>
</evidence>
<protein>
    <recommendedName>
        <fullName evidence="4">Histidine phosphatase family protein</fullName>
    </recommendedName>
</protein>
<evidence type="ECO:0000313" key="3">
    <source>
        <dbReference type="Proteomes" id="UP000054498"/>
    </source>
</evidence>
<dbReference type="STRING" id="145388.A0A0D2K7Z4"/>
<dbReference type="AlphaFoldDB" id="A0A0D2K7Z4"/>
<dbReference type="GeneID" id="25733394"/>
<organism evidence="2 3">
    <name type="scientific">Monoraphidium neglectum</name>
    <dbReference type="NCBI Taxonomy" id="145388"/>
    <lineage>
        <taxon>Eukaryota</taxon>
        <taxon>Viridiplantae</taxon>
        <taxon>Chlorophyta</taxon>
        <taxon>core chlorophytes</taxon>
        <taxon>Chlorophyceae</taxon>
        <taxon>CS clade</taxon>
        <taxon>Sphaeropleales</taxon>
        <taxon>Selenastraceae</taxon>
        <taxon>Monoraphidium</taxon>
    </lineage>
</organism>
<dbReference type="KEGG" id="mng:MNEG_15706"/>
<feature type="non-terminal residue" evidence="2">
    <location>
        <position position="1"/>
    </location>
</feature>
<sequence>ELERRHTGCAVLLVSHGDTLSITQAAAGGGPLGTHRVFGLGTAELKRLEGSTSSTSSSGGGGAASAAGAVAAPGAGPV</sequence>
<name>A0A0D2K7Z4_9CHLO</name>
<accession>A0A0D2K7Z4</accession>
<evidence type="ECO:0000256" key="1">
    <source>
        <dbReference type="SAM" id="MobiDB-lite"/>
    </source>
</evidence>
<dbReference type="Proteomes" id="UP000054498">
    <property type="component" value="Unassembled WGS sequence"/>
</dbReference>
<gene>
    <name evidence="2" type="ORF">MNEG_15706</name>
</gene>
<proteinExistence type="predicted"/>
<dbReference type="RefSeq" id="XP_013891278.1">
    <property type="nucleotide sequence ID" value="XM_014035824.1"/>
</dbReference>
<keyword evidence="3" id="KW-1185">Reference proteome</keyword>
<evidence type="ECO:0008006" key="4">
    <source>
        <dbReference type="Google" id="ProtNLM"/>
    </source>
</evidence>